<accession>A0A2T7EU18</accession>
<dbReference type="Proteomes" id="UP000244336">
    <property type="component" value="Chromosome 2"/>
</dbReference>
<evidence type="ECO:0008006" key="3">
    <source>
        <dbReference type="Google" id="ProtNLM"/>
    </source>
</evidence>
<dbReference type="Gramene" id="PUZ71328">
    <property type="protein sequence ID" value="PUZ71328"/>
    <property type="gene ID" value="GQ55_2G305500"/>
</dbReference>
<gene>
    <name evidence="1" type="ORF">GQ55_2G305500</name>
</gene>
<dbReference type="OrthoDB" id="689801at2759"/>
<dbReference type="EMBL" id="CM009750">
    <property type="protein sequence ID" value="PUZ71328.1"/>
    <property type="molecule type" value="Genomic_DNA"/>
</dbReference>
<protein>
    <recommendedName>
        <fullName evidence="3">Pectinesterase inhibitor domain-containing protein</fullName>
    </recommendedName>
</protein>
<evidence type="ECO:0000313" key="2">
    <source>
        <dbReference type="Proteomes" id="UP000244336"/>
    </source>
</evidence>
<proteinExistence type="predicted"/>
<keyword evidence="2" id="KW-1185">Reference proteome</keyword>
<evidence type="ECO:0000313" key="1">
    <source>
        <dbReference type="EMBL" id="PUZ71328.1"/>
    </source>
</evidence>
<sequence>MIAGILEFRMDEEIPGGGTCGRFATRRWGSCATFADASLGREGDLMAMLGRLETAAGRGRGEQAEWDLQDANLYTGSVASSATSCVDDLASISDAGRKALAQPVGGGLGGKRSSSRGHCTRPCFFHEALNVLQSEHMCPLNNLVSP</sequence>
<dbReference type="AlphaFoldDB" id="A0A2T7EU18"/>
<reference evidence="1 2" key="1">
    <citation type="submission" date="2018-04" db="EMBL/GenBank/DDBJ databases">
        <title>WGS assembly of Panicum hallii var. hallii HAL2.</title>
        <authorList>
            <person name="Lovell J."/>
            <person name="Jenkins J."/>
            <person name="Lowry D."/>
            <person name="Mamidi S."/>
            <person name="Sreedasyam A."/>
            <person name="Weng X."/>
            <person name="Barry K."/>
            <person name="Bonette J."/>
            <person name="Campitelli B."/>
            <person name="Daum C."/>
            <person name="Gordon S."/>
            <person name="Gould B."/>
            <person name="Lipzen A."/>
            <person name="MacQueen A."/>
            <person name="Palacio-Mejia J."/>
            <person name="Plott C."/>
            <person name="Shakirov E."/>
            <person name="Shu S."/>
            <person name="Yoshinaga Y."/>
            <person name="Zane M."/>
            <person name="Rokhsar D."/>
            <person name="Grimwood J."/>
            <person name="Schmutz J."/>
            <person name="Juenger T."/>
        </authorList>
    </citation>
    <scope>NUCLEOTIDE SEQUENCE [LARGE SCALE GENOMIC DNA]</scope>
    <source>
        <strain evidence="2">cv. HAL2</strain>
    </source>
</reference>
<name>A0A2T7EU18_9POAL</name>
<organism evidence="1 2">
    <name type="scientific">Panicum hallii var. hallii</name>
    <dbReference type="NCBI Taxonomy" id="1504633"/>
    <lineage>
        <taxon>Eukaryota</taxon>
        <taxon>Viridiplantae</taxon>
        <taxon>Streptophyta</taxon>
        <taxon>Embryophyta</taxon>
        <taxon>Tracheophyta</taxon>
        <taxon>Spermatophyta</taxon>
        <taxon>Magnoliopsida</taxon>
        <taxon>Liliopsida</taxon>
        <taxon>Poales</taxon>
        <taxon>Poaceae</taxon>
        <taxon>PACMAD clade</taxon>
        <taxon>Panicoideae</taxon>
        <taxon>Panicodae</taxon>
        <taxon>Paniceae</taxon>
        <taxon>Panicinae</taxon>
        <taxon>Panicum</taxon>
        <taxon>Panicum sect. Panicum</taxon>
    </lineage>
</organism>